<dbReference type="Pfam" id="PF12796">
    <property type="entry name" value="Ank_2"/>
    <property type="match status" value="2"/>
</dbReference>
<organism evidence="2 3">
    <name type="scientific">Trichoderma arundinaceum</name>
    <dbReference type="NCBI Taxonomy" id="490622"/>
    <lineage>
        <taxon>Eukaryota</taxon>
        <taxon>Fungi</taxon>
        <taxon>Dikarya</taxon>
        <taxon>Ascomycota</taxon>
        <taxon>Pezizomycotina</taxon>
        <taxon>Sordariomycetes</taxon>
        <taxon>Hypocreomycetidae</taxon>
        <taxon>Hypocreales</taxon>
        <taxon>Hypocreaceae</taxon>
        <taxon>Trichoderma</taxon>
    </lineage>
</organism>
<dbReference type="InterPro" id="IPR051616">
    <property type="entry name" value="Cul2-RING_E3_ligase_SR"/>
</dbReference>
<dbReference type="Proteomes" id="UP000266272">
    <property type="component" value="Unassembled WGS sequence"/>
</dbReference>
<dbReference type="InterPro" id="IPR002110">
    <property type="entry name" value="Ankyrin_rpt"/>
</dbReference>
<comment type="caution">
    <text evidence="2">The sequence shown here is derived from an EMBL/GenBank/DDBJ whole genome shotgun (WGS) entry which is preliminary data.</text>
</comment>
<feature type="repeat" description="ANK" evidence="1">
    <location>
        <begin position="20"/>
        <end position="56"/>
    </location>
</feature>
<feature type="repeat" description="ANK" evidence="1">
    <location>
        <begin position="168"/>
        <end position="200"/>
    </location>
</feature>
<dbReference type="Gene3D" id="1.25.40.20">
    <property type="entry name" value="Ankyrin repeat-containing domain"/>
    <property type="match status" value="3"/>
</dbReference>
<dbReference type="SMART" id="SM00248">
    <property type="entry name" value="ANK"/>
    <property type="match status" value="6"/>
</dbReference>
<protein>
    <submittedName>
        <fullName evidence="2">Pfs, nacht and ankyrin domain</fullName>
    </submittedName>
</protein>
<dbReference type="PRINTS" id="PR01415">
    <property type="entry name" value="ANKYRIN"/>
</dbReference>
<dbReference type="SUPFAM" id="SSF48403">
    <property type="entry name" value="Ankyrin repeat"/>
    <property type="match status" value="2"/>
</dbReference>
<name>A0A395NW49_TRIAR</name>
<accession>A0A395NW49</accession>
<dbReference type="PANTHER" id="PTHR46224">
    <property type="entry name" value="ANKYRIN REPEAT FAMILY PROTEIN"/>
    <property type="match status" value="1"/>
</dbReference>
<dbReference type="EMBL" id="PXOA01000118">
    <property type="protein sequence ID" value="RFU80285.1"/>
    <property type="molecule type" value="Genomic_DNA"/>
</dbReference>
<feature type="repeat" description="ANK" evidence="1">
    <location>
        <begin position="58"/>
        <end position="90"/>
    </location>
</feature>
<dbReference type="PROSITE" id="PS50088">
    <property type="entry name" value="ANK_REPEAT"/>
    <property type="match status" value="3"/>
</dbReference>
<dbReference type="InterPro" id="IPR036770">
    <property type="entry name" value="Ankyrin_rpt-contain_sf"/>
</dbReference>
<keyword evidence="1" id="KW-0040">ANK repeat</keyword>
<dbReference type="STRING" id="490622.A0A395NW49"/>
<gene>
    <name evidence="2" type="ORF">TARUN_1961</name>
</gene>
<dbReference type="PROSITE" id="PS50297">
    <property type="entry name" value="ANK_REP_REGION"/>
    <property type="match status" value="2"/>
</dbReference>
<keyword evidence="3" id="KW-1185">Reference proteome</keyword>
<dbReference type="PANTHER" id="PTHR46224:SF64">
    <property type="entry name" value="IQ MOTIF AND ANKYRIN REPEAT DOMAIN-CONTAINING PROTEIN 1"/>
    <property type="match status" value="1"/>
</dbReference>
<evidence type="ECO:0000313" key="3">
    <source>
        <dbReference type="Proteomes" id="UP000266272"/>
    </source>
</evidence>
<evidence type="ECO:0000313" key="2">
    <source>
        <dbReference type="EMBL" id="RFU80285.1"/>
    </source>
</evidence>
<proteinExistence type="predicted"/>
<reference evidence="2 3" key="1">
    <citation type="journal article" date="2018" name="PLoS Pathog.">
        <title>Evolution of structural diversity of trichothecenes, a family of toxins produced by plant pathogenic and entomopathogenic fungi.</title>
        <authorList>
            <person name="Proctor R.H."/>
            <person name="McCormick S.P."/>
            <person name="Kim H.S."/>
            <person name="Cardoza R.E."/>
            <person name="Stanley A.M."/>
            <person name="Lindo L."/>
            <person name="Kelly A."/>
            <person name="Brown D.W."/>
            <person name="Lee T."/>
            <person name="Vaughan M.M."/>
            <person name="Alexander N.J."/>
            <person name="Busman M."/>
            <person name="Gutierrez S."/>
        </authorList>
    </citation>
    <scope>NUCLEOTIDE SEQUENCE [LARGE SCALE GENOMIC DNA]</scope>
    <source>
        <strain evidence="2 3">IBT 40837</strain>
    </source>
</reference>
<dbReference type="OrthoDB" id="4900122at2759"/>
<sequence length="385" mass="41427">MKIVQLLIEHGADVSIPGGEYGTALHAAAASRYPDEAIQVMELLLNHGAKVDQQGGSKWETALHVACYEGTIEAVQFLLDYGADVNAEGGSRFGTPLRAAAARLHWRVSDSEEAKLRIMEMLIDNGVKVNQQSGECGTALQAACLHEEDAPVHLLLDNGADVNARGGKNGTALMAACIGDNTELVRLLLDRGADVNARAEEHGTALMVACQYKDDSDLPQTTIEAVQLLLDRGADHSAVRYAATHRFGHDNADVLQLLLDQDGIDVNRVHEEYSTALHTMMNIHNDWAVEIGDNMQNWRNGVDILFKHGIAPNAMSDKLGSALHVACAIKHDDTHENIVASCWGCVDVDFKSDKTKYLLEQCPGINVNAQGGAFGSALQAAAYSG</sequence>
<dbReference type="AlphaFoldDB" id="A0A395NW49"/>
<evidence type="ECO:0000256" key="1">
    <source>
        <dbReference type="PROSITE-ProRule" id="PRU00023"/>
    </source>
</evidence>